<accession>A0A9W7SSI4</accession>
<feature type="compositionally biased region" description="Gly residues" evidence="1">
    <location>
        <begin position="1"/>
        <end position="17"/>
    </location>
</feature>
<keyword evidence="3" id="KW-1185">Reference proteome</keyword>
<comment type="caution">
    <text evidence="2">The sequence shown here is derived from an EMBL/GenBank/DDBJ whole genome shotgun (WGS) entry which is preliminary data.</text>
</comment>
<evidence type="ECO:0000256" key="1">
    <source>
        <dbReference type="SAM" id="MobiDB-lite"/>
    </source>
</evidence>
<name>A0A9W7SSI4_9PEZI</name>
<evidence type="ECO:0000313" key="3">
    <source>
        <dbReference type="Proteomes" id="UP001138500"/>
    </source>
</evidence>
<gene>
    <name evidence="2" type="ORF">Tdes44962_MAKER00441</name>
</gene>
<proteinExistence type="predicted"/>
<protein>
    <submittedName>
        <fullName evidence="2">Uncharacterized protein</fullName>
    </submittedName>
</protein>
<feature type="non-terminal residue" evidence="2">
    <location>
        <position position="1"/>
    </location>
</feature>
<dbReference type="Proteomes" id="UP001138500">
    <property type="component" value="Unassembled WGS sequence"/>
</dbReference>
<dbReference type="EMBL" id="RIBY02001867">
    <property type="protein sequence ID" value="KAH9827715.1"/>
    <property type="molecule type" value="Genomic_DNA"/>
</dbReference>
<dbReference type="AlphaFoldDB" id="A0A9W7SSI4"/>
<reference evidence="2 3" key="2">
    <citation type="journal article" date="2021" name="Curr. Genet.">
        <title>Genetic response to nitrogen starvation in the aggressive Eucalyptus foliar pathogen Teratosphaeria destructans.</title>
        <authorList>
            <person name="Havenga M."/>
            <person name="Wingfield B.D."/>
            <person name="Wingfield M.J."/>
            <person name="Dreyer L.L."/>
            <person name="Roets F."/>
            <person name="Aylward J."/>
        </authorList>
    </citation>
    <scope>NUCLEOTIDE SEQUENCE [LARGE SCALE GENOMIC DNA]</scope>
    <source>
        <strain evidence="2">CMW44962</strain>
    </source>
</reference>
<organism evidence="2 3">
    <name type="scientific">Teratosphaeria destructans</name>
    <dbReference type="NCBI Taxonomy" id="418781"/>
    <lineage>
        <taxon>Eukaryota</taxon>
        <taxon>Fungi</taxon>
        <taxon>Dikarya</taxon>
        <taxon>Ascomycota</taxon>
        <taxon>Pezizomycotina</taxon>
        <taxon>Dothideomycetes</taxon>
        <taxon>Dothideomycetidae</taxon>
        <taxon>Mycosphaerellales</taxon>
        <taxon>Teratosphaeriaceae</taxon>
        <taxon>Teratosphaeria</taxon>
    </lineage>
</organism>
<sequence>GGAGAEVQGDEGGGGDGLAEVRGDGFGDEGVGEAVEAVFAEVVFGRDGGVDGVGAGGGGEGGVEGVVEEGDVGGPGAGVVHGFDDGEGAGVVEGREGREGFEVVIGVLVDADGFVVVAAVDDAVAGEVDVVRVLEGGEVWVGGEVVEDMFVGGLLAVDVGGEGLVLDAVGAAVVLKGGRGRGEACDLDFCELVGGGVVGGVGEDGDFDGGGARVDGEDNFAHFGEGWWRGLLRVL</sequence>
<feature type="region of interest" description="Disordered" evidence="1">
    <location>
        <begin position="1"/>
        <end position="26"/>
    </location>
</feature>
<evidence type="ECO:0000313" key="2">
    <source>
        <dbReference type="EMBL" id="KAH9827715.1"/>
    </source>
</evidence>
<reference evidence="2 3" key="1">
    <citation type="journal article" date="2018" name="IMA Fungus">
        <title>IMA Genome-F 10: Nine draft genome sequences of Claviceps purpurea s.lat., including C. arundinis, C. humidiphila, and C. cf. spartinae, pseudomolecules for the pitch canker pathogen Fusarium circinatum, draft genome of Davidsoniella eucalypti, Grosmannia galeiformis, Quambalaria eucalypti, and Teratosphaeria destructans.</title>
        <authorList>
            <person name="Wingfield B.D."/>
            <person name="Liu M."/>
            <person name="Nguyen H.D."/>
            <person name="Lane F.A."/>
            <person name="Morgan S.W."/>
            <person name="De Vos L."/>
            <person name="Wilken P.M."/>
            <person name="Duong T.A."/>
            <person name="Aylward J."/>
            <person name="Coetzee M.P."/>
            <person name="Dadej K."/>
            <person name="De Beer Z.W."/>
            <person name="Findlay W."/>
            <person name="Havenga M."/>
            <person name="Kolarik M."/>
            <person name="Menzies J.G."/>
            <person name="Naidoo K."/>
            <person name="Pochopski O."/>
            <person name="Shoukouhi P."/>
            <person name="Santana Q.C."/>
            <person name="Seifert K.A."/>
            <person name="Soal N."/>
            <person name="Steenkamp E.T."/>
            <person name="Tatham C.T."/>
            <person name="van der Nest M.A."/>
            <person name="Wingfield M.J."/>
        </authorList>
    </citation>
    <scope>NUCLEOTIDE SEQUENCE [LARGE SCALE GENOMIC DNA]</scope>
    <source>
        <strain evidence="2">CMW44962</strain>
    </source>
</reference>